<proteinExistence type="predicted"/>
<dbReference type="GO" id="GO:0020037">
    <property type="term" value="F:heme binding"/>
    <property type="evidence" value="ECO:0007669"/>
    <property type="project" value="InterPro"/>
</dbReference>
<feature type="domain" description="Cytochrome c" evidence="10">
    <location>
        <begin position="42"/>
        <end position="147"/>
    </location>
</feature>
<comment type="subcellular location">
    <subcellularLocation>
        <location evidence="1">Cell membrane</location>
    </subcellularLocation>
</comment>
<dbReference type="InterPro" id="IPR014353">
    <property type="entry name" value="Membr-bd_ADH_cyt_c"/>
</dbReference>
<dbReference type="InterPro" id="IPR009056">
    <property type="entry name" value="Cyt_c-like_dom"/>
</dbReference>
<accession>A0A3P1SWT8</accession>
<keyword evidence="5" id="KW-0732">Signal</keyword>
<evidence type="ECO:0000256" key="8">
    <source>
        <dbReference type="ARBA" id="ARBA00023136"/>
    </source>
</evidence>
<dbReference type="EMBL" id="RQXV01000001">
    <property type="protein sequence ID" value="RRD01702.1"/>
    <property type="molecule type" value="Genomic_DNA"/>
</dbReference>
<dbReference type="SUPFAM" id="SSF46626">
    <property type="entry name" value="Cytochrome c"/>
    <property type="match status" value="2"/>
</dbReference>
<dbReference type="GO" id="GO:0009055">
    <property type="term" value="F:electron transfer activity"/>
    <property type="evidence" value="ECO:0007669"/>
    <property type="project" value="InterPro"/>
</dbReference>
<dbReference type="PANTHER" id="PTHR35008">
    <property type="entry name" value="BLL4482 PROTEIN-RELATED"/>
    <property type="match status" value="1"/>
</dbReference>
<dbReference type="InterPro" id="IPR051459">
    <property type="entry name" value="Cytochrome_c-type_DH"/>
</dbReference>
<feature type="domain" description="Cytochrome c" evidence="10">
    <location>
        <begin position="189"/>
        <end position="300"/>
    </location>
</feature>
<dbReference type="AlphaFoldDB" id="A0A3P1SWT8"/>
<sequence>MRKIWLGLSVTPLIVAVLLITFGNNLPLQAKVDRSQFTAEPGNVARGAYLARASGCIACHTDTENGGKPLAGGSPLKTEFGTFYAPNLTTDKEQGIGNWTQAQFAAAVRHGVSPEGRPYYPAFPYTFYTRLSDQDIADLWAAFLTVPPVNRNNLSHELNFPYNIRQGVSLWQLLFMEDQPFTPAITENKAYNRGKYLVESAAHCAACHSPRNLLGALDTEQLFEGSPSVLEGEGSVPAITAKVLKQEGWTESDLSYALQSGVKADGDVFGGSMVEVVRDGTSFLQKQDRDAIAYYLFNRK</sequence>
<reference evidence="11 12" key="1">
    <citation type="submission" date="2018-11" db="EMBL/GenBank/DDBJ databases">
        <title>The draft genome sequence of Amphritea balenae JAMM 1525T.</title>
        <authorList>
            <person name="Fang Z."/>
            <person name="Zhang Y."/>
            <person name="Han X."/>
        </authorList>
    </citation>
    <scope>NUCLEOTIDE SEQUENCE [LARGE SCALE GENOMIC DNA]</scope>
    <source>
        <strain evidence="11 12">JAMM 1525</strain>
    </source>
</reference>
<evidence type="ECO:0000259" key="10">
    <source>
        <dbReference type="PROSITE" id="PS51007"/>
    </source>
</evidence>
<keyword evidence="2" id="KW-1003">Cell membrane</keyword>
<evidence type="ECO:0000256" key="6">
    <source>
        <dbReference type="ARBA" id="ARBA00022737"/>
    </source>
</evidence>
<evidence type="ECO:0000256" key="2">
    <source>
        <dbReference type="ARBA" id="ARBA00022475"/>
    </source>
</evidence>
<dbReference type="PROSITE" id="PS51007">
    <property type="entry name" value="CYTC"/>
    <property type="match status" value="2"/>
</dbReference>
<evidence type="ECO:0000256" key="3">
    <source>
        <dbReference type="ARBA" id="ARBA00022617"/>
    </source>
</evidence>
<evidence type="ECO:0000256" key="4">
    <source>
        <dbReference type="ARBA" id="ARBA00022723"/>
    </source>
</evidence>
<keyword evidence="7 9" id="KW-0408">Iron</keyword>
<organism evidence="11 12">
    <name type="scientific">Amphritea balenae</name>
    <dbReference type="NCBI Taxonomy" id="452629"/>
    <lineage>
        <taxon>Bacteria</taxon>
        <taxon>Pseudomonadati</taxon>
        <taxon>Pseudomonadota</taxon>
        <taxon>Gammaproteobacteria</taxon>
        <taxon>Oceanospirillales</taxon>
        <taxon>Oceanospirillaceae</taxon>
        <taxon>Amphritea</taxon>
    </lineage>
</organism>
<evidence type="ECO:0000256" key="9">
    <source>
        <dbReference type="PROSITE-ProRule" id="PRU00433"/>
    </source>
</evidence>
<evidence type="ECO:0000256" key="5">
    <source>
        <dbReference type="ARBA" id="ARBA00022729"/>
    </source>
</evidence>
<keyword evidence="12" id="KW-1185">Reference proteome</keyword>
<dbReference type="PANTHER" id="PTHR35008:SF8">
    <property type="entry name" value="ALCOHOL DEHYDROGENASE CYTOCHROME C SUBUNIT"/>
    <property type="match status" value="1"/>
</dbReference>
<dbReference type="RefSeq" id="WP_124924775.1">
    <property type="nucleotide sequence ID" value="NZ_BMOH01000001.1"/>
</dbReference>
<evidence type="ECO:0000313" key="11">
    <source>
        <dbReference type="EMBL" id="RRD01702.1"/>
    </source>
</evidence>
<evidence type="ECO:0000256" key="1">
    <source>
        <dbReference type="ARBA" id="ARBA00004236"/>
    </source>
</evidence>
<dbReference type="PIRSF" id="PIRSF000018">
    <property type="entry name" value="Mb_ADH_cyt_c"/>
    <property type="match status" value="1"/>
</dbReference>
<dbReference type="GO" id="GO:0005886">
    <property type="term" value="C:plasma membrane"/>
    <property type="evidence" value="ECO:0007669"/>
    <property type="project" value="UniProtKB-SubCell"/>
</dbReference>
<evidence type="ECO:0000313" key="12">
    <source>
        <dbReference type="Proteomes" id="UP000267535"/>
    </source>
</evidence>
<protein>
    <submittedName>
        <fullName evidence="11">Cytochrome C</fullName>
    </submittedName>
</protein>
<dbReference type="InterPro" id="IPR036909">
    <property type="entry name" value="Cyt_c-like_dom_sf"/>
</dbReference>
<dbReference type="OrthoDB" id="6073217at2"/>
<keyword evidence="4 9" id="KW-0479">Metal-binding</keyword>
<keyword evidence="8" id="KW-0472">Membrane</keyword>
<keyword evidence="6" id="KW-0677">Repeat</keyword>
<gene>
    <name evidence="11" type="ORF">EHS89_03875</name>
</gene>
<keyword evidence="3 9" id="KW-0349">Heme</keyword>
<dbReference type="Pfam" id="PF00034">
    <property type="entry name" value="Cytochrom_C"/>
    <property type="match status" value="1"/>
</dbReference>
<dbReference type="Proteomes" id="UP000267535">
    <property type="component" value="Unassembled WGS sequence"/>
</dbReference>
<dbReference type="Gene3D" id="1.10.760.10">
    <property type="entry name" value="Cytochrome c-like domain"/>
    <property type="match status" value="1"/>
</dbReference>
<evidence type="ECO:0000256" key="7">
    <source>
        <dbReference type="ARBA" id="ARBA00023004"/>
    </source>
</evidence>
<name>A0A3P1SWT8_9GAMM</name>
<dbReference type="GO" id="GO:0005506">
    <property type="term" value="F:iron ion binding"/>
    <property type="evidence" value="ECO:0007669"/>
    <property type="project" value="InterPro"/>
</dbReference>
<comment type="caution">
    <text evidence="11">The sequence shown here is derived from an EMBL/GenBank/DDBJ whole genome shotgun (WGS) entry which is preliminary data.</text>
</comment>
<dbReference type="GO" id="GO:0016614">
    <property type="term" value="F:oxidoreductase activity, acting on CH-OH group of donors"/>
    <property type="evidence" value="ECO:0007669"/>
    <property type="project" value="InterPro"/>
</dbReference>